<feature type="domain" description="Core-binding (CB)" evidence="6">
    <location>
        <begin position="61"/>
        <end position="149"/>
    </location>
</feature>
<dbReference type="GO" id="GO:0003677">
    <property type="term" value="F:DNA binding"/>
    <property type="evidence" value="ECO:0007669"/>
    <property type="project" value="UniProtKB-UniRule"/>
</dbReference>
<keyword evidence="3" id="KW-0233">DNA recombination</keyword>
<accession>A0A6B2G133</accession>
<feature type="domain" description="Tyr recombinase" evidence="5">
    <location>
        <begin position="176"/>
        <end position="396"/>
    </location>
</feature>
<dbReference type="Gene3D" id="1.10.443.10">
    <property type="entry name" value="Intergrase catalytic core"/>
    <property type="match status" value="1"/>
</dbReference>
<dbReference type="CDD" id="cd00397">
    <property type="entry name" value="DNA_BRE_C"/>
    <property type="match status" value="1"/>
</dbReference>
<dbReference type="Pfam" id="PF13102">
    <property type="entry name" value="Phage_int_SAM_5"/>
    <property type="match status" value="1"/>
</dbReference>
<evidence type="ECO:0000256" key="3">
    <source>
        <dbReference type="ARBA" id="ARBA00023172"/>
    </source>
</evidence>
<comment type="caution">
    <text evidence="7">The sequence shown here is derived from an EMBL/GenBank/DDBJ whole genome shotgun (WGS) entry which is preliminary data.</text>
</comment>
<dbReference type="InterPro" id="IPR002104">
    <property type="entry name" value="Integrase_catalytic"/>
</dbReference>
<evidence type="ECO:0000313" key="7">
    <source>
        <dbReference type="EMBL" id="NDJ74108.1"/>
    </source>
</evidence>
<sequence>MIRKIEKGKYKNKWQIRIQPIDKVTGKRISCPVEYTDTKKEAISLERKMWLKFENLAQPTKGNDIFSDAFLKYVEDRKKTISPVTLKAWGDSAKSFKKYFKDIKIKDVSTSMINEYAHFYVETHHTTVSKTSIIATRLVHMRNFFKEMAGIAIQENPVPERALRKFFKKSDFTVQPEQYLFTDEELQLIKDEVKEELNKSTVYNSNAKLAIWVEAETGMRPAEVQALKFSNLIKKDGFWTFKISDSWSDYIQDFNGALKARPKGFTRTVLPISEDLAKFIQNYKERQKVFLKDHQIHNNKDLVFLNLRNYQFATMGKPLSQSGMNDMLRKVCKKLDINSKNKKLSLYSFRHTICTKLANKPGISYPWAAERMGHSLATFMKVYVGVTKDVDKEMMKTWVN</sequence>
<dbReference type="PANTHER" id="PTHR30349">
    <property type="entry name" value="PHAGE INTEGRASE-RELATED"/>
    <property type="match status" value="1"/>
</dbReference>
<dbReference type="InterPro" id="IPR025269">
    <property type="entry name" value="SAM-like_dom"/>
</dbReference>
<dbReference type="InterPro" id="IPR044068">
    <property type="entry name" value="CB"/>
</dbReference>
<dbReference type="Pfam" id="PF00589">
    <property type="entry name" value="Phage_integrase"/>
    <property type="match status" value="1"/>
</dbReference>
<dbReference type="InterPro" id="IPR013762">
    <property type="entry name" value="Integrase-like_cat_sf"/>
</dbReference>
<dbReference type="GO" id="GO:0006310">
    <property type="term" value="P:DNA recombination"/>
    <property type="evidence" value="ECO:0007669"/>
    <property type="project" value="UniProtKB-KW"/>
</dbReference>
<dbReference type="InterPro" id="IPR010998">
    <property type="entry name" value="Integrase_recombinase_N"/>
</dbReference>
<dbReference type="GO" id="GO:0015074">
    <property type="term" value="P:DNA integration"/>
    <property type="evidence" value="ECO:0007669"/>
    <property type="project" value="InterPro"/>
</dbReference>
<evidence type="ECO:0000256" key="2">
    <source>
        <dbReference type="ARBA" id="ARBA00023125"/>
    </source>
</evidence>
<comment type="similarity">
    <text evidence="1">Belongs to the 'phage' integrase family.</text>
</comment>
<proteinExistence type="inferred from homology"/>
<protein>
    <submittedName>
        <fullName evidence="7">Tyrosine-type recombinase/integrase</fullName>
    </submittedName>
</protein>
<dbReference type="PROSITE" id="PS51898">
    <property type="entry name" value="TYR_RECOMBINASE"/>
    <property type="match status" value="1"/>
</dbReference>
<dbReference type="RefSeq" id="WP_144231641.1">
    <property type="nucleotide sequence ID" value="NZ_CAKMAD010000011.1"/>
</dbReference>
<reference evidence="7" key="1">
    <citation type="submission" date="2020-01" db="EMBL/GenBank/DDBJ databases">
        <title>Vaginal microbiome of pregnant Indian women: Insights into the genome of dominants Lactobacillus species.</title>
        <authorList>
            <person name="Das B."/>
            <person name="Mehta O."/>
            <person name="Ghosh T.S."/>
            <person name="Kothidar A."/>
            <person name="Gowtham M.R."/>
            <person name="Mitra R."/>
            <person name="Kshetrapal P."/>
            <person name="Wadhwa N."/>
            <person name="Thiruvengadam R."/>
            <person name="Nair G.B."/>
            <person name="Bhatnagar S."/>
            <person name="Das B."/>
        </authorList>
    </citation>
    <scope>NUCLEOTIDE SEQUENCE</scope>
    <source>
        <strain evidence="7">Indica</strain>
    </source>
</reference>
<dbReference type="InterPro" id="IPR050090">
    <property type="entry name" value="Tyrosine_recombinase_XerCD"/>
</dbReference>
<keyword evidence="2 4" id="KW-0238">DNA-binding</keyword>
<dbReference type="AlphaFoldDB" id="A0A6B2G133"/>
<name>A0A6B2G133_9LACO</name>
<dbReference type="PANTHER" id="PTHR30349:SF41">
    <property type="entry name" value="INTEGRASE_RECOMBINASE PROTEIN MJ0367-RELATED"/>
    <property type="match status" value="1"/>
</dbReference>
<organism evidence="7">
    <name type="scientific">Lactobacillus paragasseri</name>
    <dbReference type="NCBI Taxonomy" id="2107999"/>
    <lineage>
        <taxon>Bacteria</taxon>
        <taxon>Bacillati</taxon>
        <taxon>Bacillota</taxon>
        <taxon>Bacilli</taxon>
        <taxon>Lactobacillales</taxon>
        <taxon>Lactobacillaceae</taxon>
        <taxon>Lactobacillus</taxon>
    </lineage>
</organism>
<evidence type="ECO:0000256" key="4">
    <source>
        <dbReference type="PROSITE-ProRule" id="PRU01248"/>
    </source>
</evidence>
<dbReference type="InterPro" id="IPR011010">
    <property type="entry name" value="DNA_brk_join_enz"/>
</dbReference>
<dbReference type="Gene3D" id="1.10.150.130">
    <property type="match status" value="1"/>
</dbReference>
<gene>
    <name evidence="7" type="ORF">GWG61_06345</name>
</gene>
<dbReference type="EMBL" id="JAADJO010000013">
    <property type="protein sequence ID" value="NDJ74108.1"/>
    <property type="molecule type" value="Genomic_DNA"/>
</dbReference>
<dbReference type="PROSITE" id="PS51900">
    <property type="entry name" value="CB"/>
    <property type="match status" value="1"/>
</dbReference>
<evidence type="ECO:0000256" key="1">
    <source>
        <dbReference type="ARBA" id="ARBA00008857"/>
    </source>
</evidence>
<evidence type="ECO:0000259" key="6">
    <source>
        <dbReference type="PROSITE" id="PS51900"/>
    </source>
</evidence>
<evidence type="ECO:0000259" key="5">
    <source>
        <dbReference type="PROSITE" id="PS51898"/>
    </source>
</evidence>
<dbReference type="SUPFAM" id="SSF56349">
    <property type="entry name" value="DNA breaking-rejoining enzymes"/>
    <property type="match status" value="1"/>
</dbReference>